<feature type="active site" description="Charge relay system" evidence="5">
    <location>
        <position position="237"/>
    </location>
</feature>
<dbReference type="InterPro" id="IPR050131">
    <property type="entry name" value="Peptidase_S8_subtilisin-like"/>
</dbReference>
<dbReference type="InterPro" id="IPR015500">
    <property type="entry name" value="Peptidase_S8_subtilisin-rel"/>
</dbReference>
<evidence type="ECO:0000256" key="3">
    <source>
        <dbReference type="ARBA" id="ARBA00022801"/>
    </source>
</evidence>
<proteinExistence type="inferred from homology"/>
<evidence type="ECO:0000259" key="9">
    <source>
        <dbReference type="Pfam" id="PF18962"/>
    </source>
</evidence>
<dbReference type="Gene3D" id="3.40.50.200">
    <property type="entry name" value="Peptidase S8/S53 domain"/>
    <property type="match status" value="1"/>
</dbReference>
<dbReference type="SUPFAM" id="SSF52743">
    <property type="entry name" value="Subtilisin-like"/>
    <property type="match status" value="1"/>
</dbReference>
<dbReference type="PANTHER" id="PTHR43806:SF67">
    <property type="entry name" value="EGF-LIKE DOMAIN-CONTAINING PROTEIN"/>
    <property type="match status" value="1"/>
</dbReference>
<feature type="region of interest" description="Disordered" evidence="6">
    <location>
        <begin position="140"/>
        <end position="163"/>
    </location>
</feature>
<dbReference type="InterPro" id="IPR026444">
    <property type="entry name" value="Secre_tail"/>
</dbReference>
<dbReference type="RefSeq" id="WP_244714864.1">
    <property type="nucleotide sequence ID" value="NZ_CP095049.1"/>
</dbReference>
<keyword evidence="7" id="KW-0732">Signal</keyword>
<dbReference type="PROSITE" id="PS51892">
    <property type="entry name" value="SUBTILASE"/>
    <property type="match status" value="1"/>
</dbReference>
<accession>A0ABY4F4R7</accession>
<protein>
    <submittedName>
        <fullName evidence="10">S8 family serine peptidase</fullName>
    </submittedName>
</protein>
<dbReference type="NCBIfam" id="TIGR04183">
    <property type="entry name" value="Por_Secre_tail"/>
    <property type="match status" value="1"/>
</dbReference>
<evidence type="ECO:0000313" key="10">
    <source>
        <dbReference type="EMBL" id="UOQ51636.1"/>
    </source>
</evidence>
<dbReference type="PANTHER" id="PTHR43806">
    <property type="entry name" value="PEPTIDASE S8"/>
    <property type="match status" value="1"/>
</dbReference>
<dbReference type="Pfam" id="PF18962">
    <property type="entry name" value="Por_Secre_tail"/>
    <property type="match status" value="1"/>
</dbReference>
<name>A0ABY4F4R7_9BACT</name>
<gene>
    <name evidence="10" type="ORF">MUN80_17955</name>
</gene>
<dbReference type="PROSITE" id="PS00138">
    <property type="entry name" value="SUBTILASE_SER"/>
    <property type="match status" value="1"/>
</dbReference>
<evidence type="ECO:0000256" key="4">
    <source>
        <dbReference type="ARBA" id="ARBA00022825"/>
    </source>
</evidence>
<dbReference type="InterPro" id="IPR000209">
    <property type="entry name" value="Peptidase_S8/S53_dom"/>
</dbReference>
<dbReference type="InterPro" id="IPR023828">
    <property type="entry name" value="Peptidase_S8_Ser-AS"/>
</dbReference>
<evidence type="ECO:0000256" key="2">
    <source>
        <dbReference type="ARBA" id="ARBA00022670"/>
    </source>
</evidence>
<organism evidence="10 11">
    <name type="scientific">Hymenobacter cellulosivorans</name>
    <dbReference type="NCBI Taxonomy" id="2932249"/>
    <lineage>
        <taxon>Bacteria</taxon>
        <taxon>Pseudomonadati</taxon>
        <taxon>Bacteroidota</taxon>
        <taxon>Cytophagia</taxon>
        <taxon>Cytophagales</taxon>
        <taxon>Hymenobacteraceae</taxon>
        <taxon>Hymenobacter</taxon>
    </lineage>
</organism>
<evidence type="ECO:0000256" key="1">
    <source>
        <dbReference type="ARBA" id="ARBA00011073"/>
    </source>
</evidence>
<feature type="active site" description="Charge relay system" evidence="5">
    <location>
        <position position="415"/>
    </location>
</feature>
<feature type="domain" description="Peptidase S8/S53" evidence="8">
    <location>
        <begin position="188"/>
        <end position="461"/>
    </location>
</feature>
<dbReference type="CDD" id="cd07493">
    <property type="entry name" value="Peptidases_S8_9"/>
    <property type="match status" value="1"/>
</dbReference>
<dbReference type="EMBL" id="CP095049">
    <property type="protein sequence ID" value="UOQ51636.1"/>
    <property type="molecule type" value="Genomic_DNA"/>
</dbReference>
<evidence type="ECO:0000256" key="6">
    <source>
        <dbReference type="SAM" id="MobiDB-lite"/>
    </source>
</evidence>
<evidence type="ECO:0000313" key="11">
    <source>
        <dbReference type="Proteomes" id="UP000831785"/>
    </source>
</evidence>
<feature type="domain" description="Secretion system C-terminal sorting" evidence="9">
    <location>
        <begin position="492"/>
        <end position="566"/>
    </location>
</feature>
<reference evidence="10 11" key="1">
    <citation type="submission" date="2022-04" db="EMBL/GenBank/DDBJ databases">
        <title>Hymenobacter sp. isolated from the air.</title>
        <authorList>
            <person name="Won M."/>
            <person name="Lee C.-M."/>
            <person name="Woen H.-Y."/>
            <person name="Kwon S.-W."/>
        </authorList>
    </citation>
    <scope>NUCLEOTIDE SEQUENCE [LARGE SCALE GENOMIC DNA]</scope>
    <source>
        <strain evidence="11">5116 S-27</strain>
    </source>
</reference>
<feature type="chain" id="PRO_5046564697" evidence="7">
    <location>
        <begin position="22"/>
        <end position="570"/>
    </location>
</feature>
<keyword evidence="3 5" id="KW-0378">Hydrolase</keyword>
<dbReference type="PRINTS" id="PR00723">
    <property type="entry name" value="SUBTILISIN"/>
</dbReference>
<keyword evidence="11" id="KW-1185">Reference proteome</keyword>
<sequence>MRLSPLLLLAGLTLGTLPVMAGSTRPKPGPAPAQTTGTVRKHLVYFRDKANTPFSTSQPQAFLSARALERRTRQNISVQPRDLPVTPAYVSQLKAVPGAQLWYTSRWFNAAVVACDSTTLATLQALPFVHSVVTLNRNLPGARKSRPQPVLVPQNPQRGTAGPADYGSAYGQAEMIGAVAMHSANFRGEGIQIAVFDAGFPGVDQIPAFTPLFQERRLASTFNFVDKSGDVFQRNDHGTNCLSTIAANQTGVFIGTAPKATFHLCITEDIYSEHPVEEMNWLIAAEYADSAGVDVISSSLGYNTFDSPSRDYTYADMNGRTAISTRAAAGAARVGMLVVSSAGNEGANGWRYITAPADADSILTVGAVDASREPAGFSSFGPTADGRVKPNVAALGVQSAIVTPSGAVSRGNGTSFACPITAGMVAGFWQANRNLTAQQVISFLQRSGSQVAAPDARVGYGIPNFVRAYNLARPNEPLAAAGPDARPEKLLVYPNPSQSDELYVQLTPDFQNQPLTVRITDARGALVTEQKLPATTQAQLSLKSGALTKGVYQCTLIGRKGQQTVRFVRM</sequence>
<keyword evidence="4 5" id="KW-0720">Serine protease</keyword>
<feature type="signal peptide" evidence="7">
    <location>
        <begin position="1"/>
        <end position="21"/>
    </location>
</feature>
<dbReference type="Pfam" id="PF00082">
    <property type="entry name" value="Peptidase_S8"/>
    <property type="match status" value="1"/>
</dbReference>
<evidence type="ECO:0000259" key="8">
    <source>
        <dbReference type="Pfam" id="PF00082"/>
    </source>
</evidence>
<keyword evidence="2 5" id="KW-0645">Protease</keyword>
<feature type="active site" description="Charge relay system" evidence="5">
    <location>
        <position position="197"/>
    </location>
</feature>
<comment type="similarity">
    <text evidence="1 5">Belongs to the peptidase S8 family.</text>
</comment>
<evidence type="ECO:0000256" key="5">
    <source>
        <dbReference type="PROSITE-ProRule" id="PRU01240"/>
    </source>
</evidence>
<dbReference type="InterPro" id="IPR036852">
    <property type="entry name" value="Peptidase_S8/S53_dom_sf"/>
</dbReference>
<dbReference type="Proteomes" id="UP000831785">
    <property type="component" value="Chromosome"/>
</dbReference>
<evidence type="ECO:0000256" key="7">
    <source>
        <dbReference type="SAM" id="SignalP"/>
    </source>
</evidence>